<reference evidence="9 10" key="1">
    <citation type="journal article" date="2019" name="Nat. Microbiol.">
        <title>Mediterranean grassland soil C-N compound turnover is dependent on rainfall and depth, and is mediated by genomically divergent microorganisms.</title>
        <authorList>
            <person name="Diamond S."/>
            <person name="Andeer P.F."/>
            <person name="Li Z."/>
            <person name="Crits-Christoph A."/>
            <person name="Burstein D."/>
            <person name="Anantharaman K."/>
            <person name="Lane K.R."/>
            <person name="Thomas B.C."/>
            <person name="Pan C."/>
            <person name="Northen T.R."/>
            <person name="Banfield J.F."/>
        </authorList>
    </citation>
    <scope>NUCLEOTIDE SEQUENCE [LARGE SCALE GENOMIC DNA]</scope>
    <source>
        <strain evidence="9">NP_6</strain>
    </source>
</reference>
<feature type="transmembrane region" description="Helical" evidence="7">
    <location>
        <begin position="291"/>
        <end position="313"/>
    </location>
</feature>
<feature type="transmembrane region" description="Helical" evidence="7">
    <location>
        <begin position="223"/>
        <end position="243"/>
    </location>
</feature>
<dbReference type="Gene3D" id="1.20.1250.20">
    <property type="entry name" value="MFS general substrate transporter like domains"/>
    <property type="match status" value="1"/>
</dbReference>
<protein>
    <submittedName>
        <fullName evidence="9">MFS transporter</fullName>
    </submittedName>
</protein>
<feature type="transmembrane region" description="Helical" evidence="7">
    <location>
        <begin position="325"/>
        <end position="345"/>
    </location>
</feature>
<dbReference type="Pfam" id="PF07690">
    <property type="entry name" value="MFS_1"/>
    <property type="match status" value="1"/>
</dbReference>
<evidence type="ECO:0000256" key="1">
    <source>
        <dbReference type="ARBA" id="ARBA00004651"/>
    </source>
</evidence>
<organism evidence="9 10">
    <name type="scientific">Candidatus Segetimicrobium genomatis</name>
    <dbReference type="NCBI Taxonomy" id="2569760"/>
    <lineage>
        <taxon>Bacteria</taxon>
        <taxon>Bacillati</taxon>
        <taxon>Candidatus Sysuimicrobiota</taxon>
        <taxon>Candidatus Sysuimicrobiia</taxon>
        <taxon>Candidatus Sysuimicrobiales</taxon>
        <taxon>Candidatus Segetimicrobiaceae</taxon>
        <taxon>Candidatus Segetimicrobium</taxon>
    </lineage>
</organism>
<evidence type="ECO:0000256" key="2">
    <source>
        <dbReference type="ARBA" id="ARBA00022448"/>
    </source>
</evidence>
<feature type="transmembrane region" description="Helical" evidence="7">
    <location>
        <begin position="197"/>
        <end position="217"/>
    </location>
</feature>
<keyword evidence="6 7" id="KW-0472">Membrane</keyword>
<dbReference type="InterPro" id="IPR036259">
    <property type="entry name" value="MFS_trans_sf"/>
</dbReference>
<keyword evidence="5 7" id="KW-1133">Transmembrane helix</keyword>
<feature type="transmembrane region" description="Helical" evidence="7">
    <location>
        <begin position="76"/>
        <end position="95"/>
    </location>
</feature>
<dbReference type="CDD" id="cd17502">
    <property type="entry name" value="MFS_Azr1_MDR_like"/>
    <property type="match status" value="1"/>
</dbReference>
<dbReference type="AlphaFoldDB" id="A0A537JGC9"/>
<feature type="transmembrane region" description="Helical" evidence="7">
    <location>
        <begin position="469"/>
        <end position="489"/>
    </location>
</feature>
<dbReference type="NCBIfam" id="TIGR00711">
    <property type="entry name" value="efflux_EmrB"/>
    <property type="match status" value="1"/>
</dbReference>
<keyword evidence="3" id="KW-1003">Cell membrane</keyword>
<evidence type="ECO:0000313" key="10">
    <source>
        <dbReference type="Proteomes" id="UP000318093"/>
    </source>
</evidence>
<feature type="transmembrane region" description="Helical" evidence="7">
    <location>
        <begin position="101"/>
        <end position="125"/>
    </location>
</feature>
<dbReference type="EMBL" id="VBAN01000153">
    <property type="protein sequence ID" value="TMI82608.1"/>
    <property type="molecule type" value="Genomic_DNA"/>
</dbReference>
<evidence type="ECO:0000259" key="8">
    <source>
        <dbReference type="PROSITE" id="PS50850"/>
    </source>
</evidence>
<keyword evidence="4 7" id="KW-0812">Transmembrane</keyword>
<feature type="transmembrane region" description="Helical" evidence="7">
    <location>
        <begin position="137"/>
        <end position="156"/>
    </location>
</feature>
<dbReference type="FunFam" id="1.20.1720.10:FF:000004">
    <property type="entry name" value="EmrB/QacA family drug resistance transporter"/>
    <property type="match status" value="1"/>
</dbReference>
<dbReference type="PROSITE" id="PS50850">
    <property type="entry name" value="MFS"/>
    <property type="match status" value="1"/>
</dbReference>
<evidence type="ECO:0000256" key="3">
    <source>
        <dbReference type="ARBA" id="ARBA00022475"/>
    </source>
</evidence>
<name>A0A537JGC9_9BACT</name>
<dbReference type="Gene3D" id="1.20.1720.10">
    <property type="entry name" value="Multidrug resistance protein D"/>
    <property type="match status" value="1"/>
</dbReference>
<dbReference type="SUPFAM" id="SSF103473">
    <property type="entry name" value="MFS general substrate transporter"/>
    <property type="match status" value="1"/>
</dbReference>
<feature type="transmembrane region" description="Helical" evidence="7">
    <location>
        <begin position="46"/>
        <end position="64"/>
    </location>
</feature>
<sequence>MGTLVTRRVVVTIAAMLGMFLAAMDQTAVGTAMPSITGALGGLALYSWVFAAYQLAFVVMTPIFGRLADLYGRKRIYLTGILWFIGASVLCGLSRSMGELVVFRLLQGIGGGAVLPIALVIIADLYPVEQRLRIQGIFSGVWGLAAIIGPLLGGFLADHASWRWIFFLNLPAGLVATAIIMITFTDPAARHAGRIDYAGIGLLAGAAAVLMLLLLWGGQAIPWWSPAAAGLAAVFAALVVLFIRVEQRTPQPFLPFSLFADRVIAVGSAGGFLLGASMFSAVVYIPLFVQGVIGTSATTAGIALMPFMLCWTFGSIAGGRLALRWGYRPVTTAGMILLAAGFARLARLEPQALVQDVFASMAVLGVGMGLTATIFMISMQNAVPRTMRGIATSINIFSRNIGSAIGVSLQGAVLVGVLAARMRTLGGAPGAGLPRITDPQMALDAAVQAHLTRAGHEAFRQALAQGLHATFVLGLGAVLLGLALVVLYMPGGSVLDLAPAEGMAAGGAGDGEAG</sequence>
<accession>A0A537JGC9</accession>
<feature type="transmembrane region" description="Helical" evidence="7">
    <location>
        <begin position="162"/>
        <end position="185"/>
    </location>
</feature>
<dbReference type="Proteomes" id="UP000318093">
    <property type="component" value="Unassembled WGS sequence"/>
</dbReference>
<dbReference type="PANTHER" id="PTHR23501">
    <property type="entry name" value="MAJOR FACILITATOR SUPERFAMILY"/>
    <property type="match status" value="1"/>
</dbReference>
<keyword evidence="2" id="KW-0813">Transport</keyword>
<comment type="caution">
    <text evidence="9">The sequence shown here is derived from an EMBL/GenBank/DDBJ whole genome shotgun (WGS) entry which is preliminary data.</text>
</comment>
<dbReference type="PANTHER" id="PTHR23501:SF191">
    <property type="entry name" value="VACUOLAR BASIC AMINO ACID TRANSPORTER 4"/>
    <property type="match status" value="1"/>
</dbReference>
<dbReference type="InterPro" id="IPR011701">
    <property type="entry name" value="MFS"/>
</dbReference>
<dbReference type="InterPro" id="IPR004638">
    <property type="entry name" value="EmrB-like"/>
</dbReference>
<comment type="subcellular location">
    <subcellularLocation>
        <location evidence="1">Cell membrane</location>
        <topology evidence="1">Multi-pass membrane protein</topology>
    </subcellularLocation>
</comment>
<dbReference type="GO" id="GO:0005886">
    <property type="term" value="C:plasma membrane"/>
    <property type="evidence" value="ECO:0007669"/>
    <property type="project" value="UniProtKB-SubCell"/>
</dbReference>
<evidence type="ECO:0000313" key="9">
    <source>
        <dbReference type="EMBL" id="TMI82608.1"/>
    </source>
</evidence>
<evidence type="ECO:0000256" key="7">
    <source>
        <dbReference type="SAM" id="Phobius"/>
    </source>
</evidence>
<dbReference type="GO" id="GO:0022857">
    <property type="term" value="F:transmembrane transporter activity"/>
    <property type="evidence" value="ECO:0007669"/>
    <property type="project" value="InterPro"/>
</dbReference>
<evidence type="ECO:0000256" key="4">
    <source>
        <dbReference type="ARBA" id="ARBA00022692"/>
    </source>
</evidence>
<feature type="domain" description="Major facilitator superfamily (MFS) profile" evidence="8">
    <location>
        <begin position="11"/>
        <end position="493"/>
    </location>
</feature>
<proteinExistence type="predicted"/>
<feature type="transmembrane region" description="Helical" evidence="7">
    <location>
        <begin position="357"/>
        <end position="378"/>
    </location>
</feature>
<dbReference type="InterPro" id="IPR020846">
    <property type="entry name" value="MFS_dom"/>
</dbReference>
<evidence type="ECO:0000256" key="6">
    <source>
        <dbReference type="ARBA" id="ARBA00023136"/>
    </source>
</evidence>
<feature type="transmembrane region" description="Helical" evidence="7">
    <location>
        <begin position="263"/>
        <end position="285"/>
    </location>
</feature>
<dbReference type="PRINTS" id="PR01036">
    <property type="entry name" value="TCRTETB"/>
</dbReference>
<gene>
    <name evidence="9" type="ORF">E6H03_05230</name>
</gene>
<evidence type="ECO:0000256" key="5">
    <source>
        <dbReference type="ARBA" id="ARBA00022989"/>
    </source>
</evidence>